<proteinExistence type="predicted"/>
<feature type="region of interest" description="Disordered" evidence="2">
    <location>
        <begin position="122"/>
        <end position="147"/>
    </location>
</feature>
<reference evidence="3 4" key="1">
    <citation type="submission" date="2016-11" db="EMBL/GenBank/DDBJ databases">
        <authorList>
            <person name="Jaros S."/>
            <person name="Januszkiewicz K."/>
            <person name="Wedrychowicz H."/>
        </authorList>
    </citation>
    <scope>NUCLEOTIDE SEQUENCE [LARGE SCALE GENOMIC DNA]</scope>
    <source>
        <strain evidence="3 4">DSM 27063</strain>
    </source>
</reference>
<evidence type="ECO:0000313" key="3">
    <source>
        <dbReference type="EMBL" id="SHI42524.1"/>
    </source>
</evidence>
<keyword evidence="4" id="KW-1185">Reference proteome</keyword>
<dbReference type="AlphaFoldDB" id="A0A1M6B1A9"/>
<organism evidence="3 4">
    <name type="scientific">Tangfeifania diversioriginum</name>
    <dbReference type="NCBI Taxonomy" id="1168035"/>
    <lineage>
        <taxon>Bacteria</taxon>
        <taxon>Pseudomonadati</taxon>
        <taxon>Bacteroidota</taxon>
        <taxon>Bacteroidia</taxon>
        <taxon>Marinilabiliales</taxon>
        <taxon>Prolixibacteraceae</taxon>
        <taxon>Tangfeifania</taxon>
    </lineage>
</organism>
<protein>
    <recommendedName>
        <fullName evidence="5">Tetratricopeptide repeat-containing protein</fullName>
    </recommendedName>
</protein>
<dbReference type="STRING" id="1168035.SAMN05444280_10253"/>
<accession>A0A1M6B1A9</accession>
<keyword evidence="1" id="KW-0802">TPR repeat</keyword>
<evidence type="ECO:0000256" key="1">
    <source>
        <dbReference type="PROSITE-ProRule" id="PRU00339"/>
    </source>
</evidence>
<dbReference type="InterPro" id="IPR019734">
    <property type="entry name" value="TPR_rpt"/>
</dbReference>
<gene>
    <name evidence="3" type="ORF">SAMN05444280_10253</name>
</gene>
<dbReference type="Proteomes" id="UP000184050">
    <property type="component" value="Unassembled WGS sequence"/>
</dbReference>
<dbReference type="OrthoDB" id="594666at2"/>
<dbReference type="EMBL" id="FQZE01000002">
    <property type="protein sequence ID" value="SHI42524.1"/>
    <property type="molecule type" value="Genomic_DNA"/>
</dbReference>
<evidence type="ECO:0000313" key="4">
    <source>
        <dbReference type="Proteomes" id="UP000184050"/>
    </source>
</evidence>
<sequence length="201" mass="23312">MQYEEFYKLVENPGLLSEETLPELEKFTEKYPYFQVAWMLYLKNLKLTGHSGFGAALKKAAVAVPDRKKLHRFLYSDDRNQISAYYFEQAGLTNKNQPEGEAIDSEKGGSLIDKFLSSEPAPIRMDSENTNETPEEDENEIMEKSVSESDELITETLAMIYFEQKKYDKALDAFRKLSLKYPEKSVYFATRIEEIEKLKNI</sequence>
<evidence type="ECO:0000256" key="2">
    <source>
        <dbReference type="SAM" id="MobiDB-lite"/>
    </source>
</evidence>
<evidence type="ECO:0008006" key="5">
    <source>
        <dbReference type="Google" id="ProtNLM"/>
    </source>
</evidence>
<name>A0A1M6B1A9_9BACT</name>
<dbReference type="PROSITE" id="PS50005">
    <property type="entry name" value="TPR"/>
    <property type="match status" value="1"/>
</dbReference>
<dbReference type="RefSeq" id="WP_073164517.1">
    <property type="nucleotide sequence ID" value="NZ_FQZE01000002.1"/>
</dbReference>
<feature type="repeat" description="TPR" evidence="1">
    <location>
        <begin position="151"/>
        <end position="184"/>
    </location>
</feature>